<dbReference type="PANTHER" id="PTHR23044">
    <property type="entry name" value="3'-5' EXONUCLEASE ERI1-RELATED"/>
    <property type="match status" value="1"/>
</dbReference>
<dbReference type="Pfam" id="PF00929">
    <property type="entry name" value="RNase_T"/>
    <property type="match status" value="1"/>
</dbReference>
<dbReference type="CDD" id="cd06133">
    <property type="entry name" value="ERI-1_3'hExo_like"/>
    <property type="match status" value="1"/>
</dbReference>
<evidence type="ECO:0000313" key="6">
    <source>
        <dbReference type="EMBL" id="MBC5649925.1"/>
    </source>
</evidence>
<dbReference type="RefSeq" id="WP_117849641.1">
    <property type="nucleotide sequence ID" value="NZ_JACOOT010000004.1"/>
</dbReference>
<feature type="region of interest" description="Disordered" evidence="4">
    <location>
        <begin position="292"/>
        <end position="320"/>
    </location>
</feature>
<sequence length="320" mass="38119">MNYIVFDLEWNQSPGGKRWSNSRLPFEIIEIGAVKLNEKKEIVDSFQRLIKPQVYNWIHDSIHEVIHMNYKDLQNGTPFPQAVTEFLEWCGEEYIFFTWGNQDVMELQRNMKYYGKLSMIPGPVTYYDVQKLFAIRYEENHERRALEFAADKMGIAKKMEFHRALGDAYYTACVLQKIEDEYILPNSSLDVYQNPKSKREEIHVSYPTYDKFVSREFYSREKAMKDREVTSTKCPLCHNPAKRKIRWFMNNSKVYYSISLCQEHGFVMGKIRLRKTENNMYYAIKTLTNVSDEEAEEIRQKREAHRAKKRSRKAEESAKQ</sequence>
<dbReference type="SMART" id="SM00479">
    <property type="entry name" value="EXOIII"/>
    <property type="match status" value="1"/>
</dbReference>
<evidence type="ECO:0000313" key="7">
    <source>
        <dbReference type="Proteomes" id="UP000652847"/>
    </source>
</evidence>
<dbReference type="AlphaFoldDB" id="A0A8I0DPQ0"/>
<dbReference type="GO" id="GO:0003676">
    <property type="term" value="F:nucleic acid binding"/>
    <property type="evidence" value="ECO:0007669"/>
    <property type="project" value="InterPro"/>
</dbReference>
<evidence type="ECO:0000256" key="4">
    <source>
        <dbReference type="SAM" id="MobiDB-lite"/>
    </source>
</evidence>
<keyword evidence="1" id="KW-0540">Nuclease</keyword>
<reference evidence="6 7" key="1">
    <citation type="submission" date="2020-08" db="EMBL/GenBank/DDBJ databases">
        <title>Genome public.</title>
        <authorList>
            <person name="Liu C."/>
            <person name="Sun Q."/>
        </authorList>
    </citation>
    <scope>NUCLEOTIDE SEQUENCE [LARGE SCALE GENOMIC DNA]</scope>
    <source>
        <strain evidence="6 7">BX17</strain>
    </source>
</reference>
<keyword evidence="2" id="KW-0378">Hydrolase</keyword>
<dbReference type="EMBL" id="JACOOT010000004">
    <property type="protein sequence ID" value="MBC5649925.1"/>
    <property type="molecule type" value="Genomic_DNA"/>
</dbReference>
<organism evidence="6 7">
    <name type="scientific">Blautia segnis</name>
    <dbReference type="NCBI Taxonomy" id="2763030"/>
    <lineage>
        <taxon>Bacteria</taxon>
        <taxon>Bacillati</taxon>
        <taxon>Bacillota</taxon>
        <taxon>Clostridia</taxon>
        <taxon>Lachnospirales</taxon>
        <taxon>Lachnospiraceae</taxon>
        <taxon>Blautia</taxon>
    </lineage>
</organism>
<feature type="compositionally biased region" description="Basic residues" evidence="4">
    <location>
        <begin position="302"/>
        <end position="312"/>
    </location>
</feature>
<keyword evidence="3 6" id="KW-0269">Exonuclease</keyword>
<dbReference type="SUPFAM" id="SSF53098">
    <property type="entry name" value="Ribonuclease H-like"/>
    <property type="match status" value="1"/>
</dbReference>
<evidence type="ECO:0000256" key="2">
    <source>
        <dbReference type="ARBA" id="ARBA00022801"/>
    </source>
</evidence>
<dbReference type="InterPro" id="IPR036397">
    <property type="entry name" value="RNaseH_sf"/>
</dbReference>
<dbReference type="Gene3D" id="3.30.420.10">
    <property type="entry name" value="Ribonuclease H-like superfamily/Ribonuclease H"/>
    <property type="match status" value="1"/>
</dbReference>
<dbReference type="Proteomes" id="UP000652847">
    <property type="component" value="Unassembled WGS sequence"/>
</dbReference>
<dbReference type="InterPro" id="IPR047201">
    <property type="entry name" value="ERI-1_3'hExo-like"/>
</dbReference>
<evidence type="ECO:0000256" key="3">
    <source>
        <dbReference type="ARBA" id="ARBA00022839"/>
    </source>
</evidence>
<evidence type="ECO:0000256" key="1">
    <source>
        <dbReference type="ARBA" id="ARBA00022722"/>
    </source>
</evidence>
<dbReference type="InterPro" id="IPR012337">
    <property type="entry name" value="RNaseH-like_sf"/>
</dbReference>
<feature type="domain" description="Exonuclease" evidence="5">
    <location>
        <begin position="2"/>
        <end position="184"/>
    </location>
</feature>
<protein>
    <submittedName>
        <fullName evidence="6">Exonuclease domain-containing protein</fullName>
    </submittedName>
</protein>
<accession>A0A8I0DPQ0</accession>
<dbReference type="GO" id="GO:0000175">
    <property type="term" value="F:3'-5'-RNA exonuclease activity"/>
    <property type="evidence" value="ECO:0007669"/>
    <property type="project" value="InterPro"/>
</dbReference>
<proteinExistence type="predicted"/>
<name>A0A8I0DPQ0_9FIRM</name>
<gene>
    <name evidence="6" type="ORF">H8S54_02000</name>
</gene>
<keyword evidence="7" id="KW-1185">Reference proteome</keyword>
<dbReference type="InterPro" id="IPR051274">
    <property type="entry name" value="3-5_Exoribonuclease"/>
</dbReference>
<evidence type="ECO:0000259" key="5">
    <source>
        <dbReference type="SMART" id="SM00479"/>
    </source>
</evidence>
<dbReference type="InterPro" id="IPR013520">
    <property type="entry name" value="Ribonucl_H"/>
</dbReference>
<dbReference type="PANTHER" id="PTHR23044:SF61">
    <property type="entry name" value="3'-5' EXORIBONUCLEASE 1-RELATED"/>
    <property type="match status" value="1"/>
</dbReference>
<comment type="caution">
    <text evidence="6">The sequence shown here is derived from an EMBL/GenBank/DDBJ whole genome shotgun (WGS) entry which is preliminary data.</text>
</comment>